<evidence type="ECO:0000313" key="2">
    <source>
        <dbReference type="Proteomes" id="UP001596990"/>
    </source>
</evidence>
<evidence type="ECO:0000313" key="1">
    <source>
        <dbReference type="EMBL" id="MFD1018477.1"/>
    </source>
</evidence>
<accession>A0ABW3KZD2</accession>
<gene>
    <name evidence="1" type="ORF">ACFQ2J_04610</name>
</gene>
<protein>
    <submittedName>
        <fullName evidence="1">DUF2487 family protein</fullName>
    </submittedName>
</protein>
<name>A0ABW3KZD2_9BACI</name>
<dbReference type="InterPro" id="IPR019615">
    <property type="entry name" value="DUF2487"/>
</dbReference>
<reference evidence="2" key="1">
    <citation type="journal article" date="2019" name="Int. J. Syst. Evol. Microbiol.">
        <title>The Global Catalogue of Microorganisms (GCM) 10K type strain sequencing project: providing services to taxonomists for standard genome sequencing and annotation.</title>
        <authorList>
            <consortium name="The Broad Institute Genomics Platform"/>
            <consortium name="The Broad Institute Genome Sequencing Center for Infectious Disease"/>
            <person name="Wu L."/>
            <person name="Ma J."/>
        </authorList>
    </citation>
    <scope>NUCLEOTIDE SEQUENCE [LARGE SCALE GENOMIC DNA]</scope>
    <source>
        <strain evidence="2">CCUG 56607</strain>
    </source>
</reference>
<comment type="caution">
    <text evidence="1">The sequence shown here is derived from an EMBL/GenBank/DDBJ whole genome shotgun (WGS) entry which is preliminary data.</text>
</comment>
<organism evidence="1 2">
    <name type="scientific">Thalassobacillus hwangdonensis</name>
    <dbReference type="NCBI Taxonomy" id="546108"/>
    <lineage>
        <taxon>Bacteria</taxon>
        <taxon>Bacillati</taxon>
        <taxon>Bacillota</taxon>
        <taxon>Bacilli</taxon>
        <taxon>Bacillales</taxon>
        <taxon>Bacillaceae</taxon>
        <taxon>Thalassobacillus</taxon>
    </lineage>
</organism>
<dbReference type="Proteomes" id="UP001596990">
    <property type="component" value="Unassembled WGS sequence"/>
</dbReference>
<dbReference type="Pfam" id="PF10673">
    <property type="entry name" value="DUF2487"/>
    <property type="match status" value="1"/>
</dbReference>
<dbReference type="EMBL" id="JBHTKL010000001">
    <property type="protein sequence ID" value="MFD1018477.1"/>
    <property type="molecule type" value="Genomic_DNA"/>
</dbReference>
<keyword evidence="2" id="KW-1185">Reference proteome</keyword>
<proteinExistence type="predicted"/>
<sequence>MKQDLEQFQQAKEYIDTLLIPLIPMDPSNEELMIKQAVQNELTQLFCREIENECKGRLLLTPLYTYLSGDEEGEAERLNRWISKFKSQPFQHVFLFTMDSKWKKYEKNVDADLIWVPAMGTSDLNSTATQSFVKEQVREITGLIQSYW</sequence>